<keyword evidence="1 2" id="KW-0378">Hydrolase</keyword>
<feature type="active site" description="Proton acceptor" evidence="2">
    <location>
        <position position="119"/>
    </location>
</feature>
<sequence length="183" mass="20582">MRAFLAIDLPEPVVSALMQVILALPVGRPVSEDNLHLTLAFLDDQSEEQLERLHYELLDLQMPPLELGFDGLGSFGSGSPKILFARIADNASLMDLHRQIRRAAHRADIVLARERYKPHVTLARFGRGVHWRDADQLAEFINDHVSLTLPAFPVNTFSLFESQLHQDGALHHQLAEYEFAGQA</sequence>
<comment type="catalytic activity">
    <reaction evidence="2">
        <text>a 3'-end 2',3'-cyclophospho-ribonucleotide-RNA + H2O = a 3'-end 2'-phospho-ribonucleotide-RNA + H(+)</text>
        <dbReference type="Rhea" id="RHEA:11828"/>
        <dbReference type="Rhea" id="RHEA-COMP:10464"/>
        <dbReference type="Rhea" id="RHEA-COMP:17353"/>
        <dbReference type="ChEBI" id="CHEBI:15377"/>
        <dbReference type="ChEBI" id="CHEBI:15378"/>
        <dbReference type="ChEBI" id="CHEBI:83064"/>
        <dbReference type="ChEBI" id="CHEBI:173113"/>
        <dbReference type="EC" id="3.1.4.58"/>
    </reaction>
</comment>
<proteinExistence type="inferred from homology"/>
<name>A0A6A4RAZ2_9RHOB</name>
<protein>
    <recommendedName>
        <fullName evidence="2">RNA 2',3'-cyclic phosphodiesterase</fullName>
        <shortName evidence="2">RNA 2',3'-CPDase</shortName>
        <ecNumber evidence="2">3.1.4.58</ecNumber>
    </recommendedName>
</protein>
<reference evidence="3 4" key="1">
    <citation type="submission" date="2019-12" db="EMBL/GenBank/DDBJ databases">
        <authorList>
            <person name="Zhang Y.-J."/>
        </authorList>
    </citation>
    <scope>NUCLEOTIDE SEQUENCE [LARGE SCALE GENOMIC DNA]</scope>
    <source>
        <strain evidence="3 4">H18S-6</strain>
    </source>
</reference>
<dbReference type="InterPro" id="IPR004175">
    <property type="entry name" value="RNA_CPDase"/>
</dbReference>
<dbReference type="Proteomes" id="UP000441586">
    <property type="component" value="Unassembled WGS sequence"/>
</dbReference>
<feature type="active site" description="Proton donor" evidence="2">
    <location>
        <position position="36"/>
    </location>
</feature>
<feature type="short sequence motif" description="HXTX 1" evidence="2">
    <location>
        <begin position="36"/>
        <end position="39"/>
    </location>
</feature>
<organism evidence="3 4">
    <name type="scientific">Parasedimentitalea maritima</name>
    <dbReference type="NCBI Taxonomy" id="2578117"/>
    <lineage>
        <taxon>Bacteria</taxon>
        <taxon>Pseudomonadati</taxon>
        <taxon>Pseudomonadota</taxon>
        <taxon>Alphaproteobacteria</taxon>
        <taxon>Rhodobacterales</taxon>
        <taxon>Paracoccaceae</taxon>
        <taxon>Parasedimentitalea</taxon>
    </lineage>
</organism>
<dbReference type="NCBIfam" id="TIGR02258">
    <property type="entry name" value="2_5_ligase"/>
    <property type="match status" value="1"/>
</dbReference>
<comment type="similarity">
    <text evidence="2">Belongs to the 2H phosphoesterase superfamily. ThpR family.</text>
</comment>
<comment type="caution">
    <text evidence="3">The sequence shown here is derived from an EMBL/GenBank/DDBJ whole genome shotgun (WGS) entry which is preliminary data.</text>
</comment>
<evidence type="ECO:0000256" key="2">
    <source>
        <dbReference type="HAMAP-Rule" id="MF_01940"/>
    </source>
</evidence>
<dbReference type="Pfam" id="PF13563">
    <property type="entry name" value="2_5_RNA_ligase2"/>
    <property type="match status" value="1"/>
</dbReference>
<dbReference type="SUPFAM" id="SSF55144">
    <property type="entry name" value="LigT-like"/>
    <property type="match status" value="1"/>
</dbReference>
<dbReference type="GO" id="GO:0008664">
    <property type="term" value="F:RNA 2',3'-cyclic 3'-phosphodiesterase activity"/>
    <property type="evidence" value="ECO:0007669"/>
    <property type="project" value="UniProtKB-EC"/>
</dbReference>
<dbReference type="Gene3D" id="3.90.1140.10">
    <property type="entry name" value="Cyclic phosphodiesterase"/>
    <property type="match status" value="1"/>
</dbReference>
<evidence type="ECO:0000313" key="3">
    <source>
        <dbReference type="EMBL" id="KAE9626426.1"/>
    </source>
</evidence>
<dbReference type="RefSeq" id="WP_158981497.1">
    <property type="nucleotide sequence ID" value="NZ_WSFO01000016.1"/>
</dbReference>
<dbReference type="AlphaFoldDB" id="A0A6A4RAZ2"/>
<dbReference type="PANTHER" id="PTHR35561">
    <property type="entry name" value="RNA 2',3'-CYCLIC PHOSPHODIESTERASE"/>
    <property type="match status" value="1"/>
</dbReference>
<accession>A0A6A4RAZ2</accession>
<feature type="short sequence motif" description="HXTX 2" evidence="2">
    <location>
        <begin position="119"/>
        <end position="122"/>
    </location>
</feature>
<dbReference type="HAMAP" id="MF_01940">
    <property type="entry name" value="RNA_CPDase"/>
    <property type="match status" value="1"/>
</dbReference>
<dbReference type="EMBL" id="WSFO01000016">
    <property type="protein sequence ID" value="KAE9626426.1"/>
    <property type="molecule type" value="Genomic_DNA"/>
</dbReference>
<dbReference type="EC" id="3.1.4.58" evidence="2"/>
<dbReference type="PANTHER" id="PTHR35561:SF1">
    <property type="entry name" value="RNA 2',3'-CYCLIC PHOSPHODIESTERASE"/>
    <property type="match status" value="1"/>
</dbReference>
<dbReference type="GO" id="GO:0004113">
    <property type="term" value="F:2',3'-cyclic-nucleotide 3'-phosphodiesterase activity"/>
    <property type="evidence" value="ECO:0007669"/>
    <property type="project" value="InterPro"/>
</dbReference>
<gene>
    <name evidence="3" type="primary">thpR</name>
    <name evidence="3" type="ORF">GP644_21270</name>
</gene>
<evidence type="ECO:0000256" key="1">
    <source>
        <dbReference type="ARBA" id="ARBA00022801"/>
    </source>
</evidence>
<comment type="function">
    <text evidence="2">Hydrolyzes RNA 2',3'-cyclic phosphodiester to an RNA 2'-phosphomonoester.</text>
</comment>
<dbReference type="InterPro" id="IPR009097">
    <property type="entry name" value="Cyclic_Pdiesterase"/>
</dbReference>
<evidence type="ECO:0000313" key="4">
    <source>
        <dbReference type="Proteomes" id="UP000441586"/>
    </source>
</evidence>